<gene>
    <name evidence="1" type="ORF">G3O08_02955</name>
</gene>
<evidence type="ECO:0000313" key="2">
    <source>
        <dbReference type="Proteomes" id="UP000486602"/>
    </source>
</evidence>
<reference evidence="1 2" key="1">
    <citation type="submission" date="2020-02" db="EMBL/GenBank/DDBJ databases">
        <title>Out from the shadows clarifying the taxonomy of the family Cryomorphaceae and related taxa by utilizing the GTDB taxonomic framework.</title>
        <authorList>
            <person name="Bowman J.P."/>
        </authorList>
    </citation>
    <scope>NUCLEOTIDE SEQUENCE [LARGE SCALE GENOMIC DNA]</scope>
    <source>
        <strain evidence="1 2">QSSC 1-22</strain>
    </source>
</reference>
<proteinExistence type="predicted"/>
<dbReference type="RefSeq" id="WP_163283187.1">
    <property type="nucleotide sequence ID" value="NZ_JAAGVY010000003.1"/>
</dbReference>
<organism evidence="1 2">
    <name type="scientific">Cryomorpha ignava</name>
    <dbReference type="NCBI Taxonomy" id="101383"/>
    <lineage>
        <taxon>Bacteria</taxon>
        <taxon>Pseudomonadati</taxon>
        <taxon>Bacteroidota</taxon>
        <taxon>Flavobacteriia</taxon>
        <taxon>Flavobacteriales</taxon>
        <taxon>Cryomorphaceae</taxon>
        <taxon>Cryomorpha</taxon>
    </lineage>
</organism>
<name>A0A7K3WLE3_9FLAO</name>
<dbReference type="EMBL" id="JAAGVY010000003">
    <property type="protein sequence ID" value="NEN22460.1"/>
    <property type="molecule type" value="Genomic_DNA"/>
</dbReference>
<keyword evidence="2" id="KW-1185">Reference proteome</keyword>
<protein>
    <submittedName>
        <fullName evidence="1">DUF2188 domain-containing protein</fullName>
    </submittedName>
</protein>
<comment type="caution">
    <text evidence="1">The sequence shown here is derived from an EMBL/GenBank/DDBJ whole genome shotgun (WGS) entry which is preliminary data.</text>
</comment>
<sequence>MPIKSLYTKELGALVAASAKPAHPNRYHVMLGIGRKWSVVLQGNIRATRVFNTKPEAVEFAKECAKKIEGEVVIHKSTGDVDEWLSLAG</sequence>
<evidence type="ECO:0000313" key="1">
    <source>
        <dbReference type="EMBL" id="NEN22460.1"/>
    </source>
</evidence>
<dbReference type="AlphaFoldDB" id="A0A7K3WLE3"/>
<dbReference type="Proteomes" id="UP000486602">
    <property type="component" value="Unassembled WGS sequence"/>
</dbReference>
<accession>A0A7K3WLE3</accession>
<dbReference type="Pfam" id="PF09954">
    <property type="entry name" value="DUF2188"/>
    <property type="match status" value="1"/>
</dbReference>
<dbReference type="InterPro" id="IPR018691">
    <property type="entry name" value="DUF2188"/>
</dbReference>